<dbReference type="Gene3D" id="3.40.50.150">
    <property type="entry name" value="Vaccinia Virus protein VP39"/>
    <property type="match status" value="1"/>
</dbReference>
<gene>
    <name evidence="9" type="primary">rsmD</name>
    <name evidence="9" type="ORF">MU846_04805</name>
</gene>
<dbReference type="Proteomes" id="UP001165524">
    <property type="component" value="Unassembled WGS sequence"/>
</dbReference>
<reference evidence="9" key="1">
    <citation type="submission" date="2022-04" db="EMBL/GenBank/DDBJ databases">
        <title>Alcanivorax sp. CY1518 draft genome sequence.</title>
        <authorList>
            <person name="Zhao G."/>
            <person name="An M."/>
        </authorList>
    </citation>
    <scope>NUCLEOTIDE SEQUENCE</scope>
    <source>
        <strain evidence="9">CY1518</strain>
    </source>
</reference>
<dbReference type="EMBL" id="JALKII010000002">
    <property type="protein sequence ID" value="MCK0537023.1"/>
    <property type="molecule type" value="Genomic_DNA"/>
</dbReference>
<evidence type="ECO:0000256" key="1">
    <source>
        <dbReference type="ARBA" id="ARBA00002649"/>
    </source>
</evidence>
<comment type="similarity">
    <text evidence="2 8">Belongs to the methyltransferase superfamily. RsmD family.</text>
</comment>
<dbReference type="CDD" id="cd02440">
    <property type="entry name" value="AdoMet_MTases"/>
    <property type="match status" value="1"/>
</dbReference>
<dbReference type="RefSeq" id="WP_246949102.1">
    <property type="nucleotide sequence ID" value="NZ_JALKII010000002.1"/>
</dbReference>
<evidence type="ECO:0000256" key="3">
    <source>
        <dbReference type="ARBA" id="ARBA00012141"/>
    </source>
</evidence>
<dbReference type="SUPFAM" id="SSF53335">
    <property type="entry name" value="S-adenosyl-L-methionine-dependent methyltransferases"/>
    <property type="match status" value="1"/>
</dbReference>
<dbReference type="InterPro" id="IPR002052">
    <property type="entry name" value="DNA_methylase_N6_adenine_CS"/>
</dbReference>
<evidence type="ECO:0000256" key="8">
    <source>
        <dbReference type="PIRNR" id="PIRNR004553"/>
    </source>
</evidence>
<evidence type="ECO:0000256" key="2">
    <source>
        <dbReference type="ARBA" id="ARBA00005269"/>
    </source>
</evidence>
<dbReference type="GO" id="GO:0052913">
    <property type="term" value="F:16S rRNA (guanine(966)-N(2))-methyltransferase activity"/>
    <property type="evidence" value="ECO:0007669"/>
    <property type="project" value="UniProtKB-EC"/>
</dbReference>
<dbReference type="InterPro" id="IPR004398">
    <property type="entry name" value="RNA_MeTrfase_RsmD"/>
</dbReference>
<keyword evidence="6 8" id="KW-0808">Transferase</keyword>
<keyword evidence="5 8" id="KW-0489">Methyltransferase</keyword>
<keyword evidence="8" id="KW-0949">S-adenosyl-L-methionine</keyword>
<evidence type="ECO:0000256" key="5">
    <source>
        <dbReference type="ARBA" id="ARBA00022603"/>
    </source>
</evidence>
<comment type="function">
    <text evidence="1 8">Specifically methylates the guanine in position 966 of 16S rRNA in the assembled 30S particle.</text>
</comment>
<dbReference type="NCBIfam" id="TIGR00095">
    <property type="entry name" value="16S rRNA (guanine(966)-N(2))-methyltransferase RsmD"/>
    <property type="match status" value="1"/>
</dbReference>
<accession>A0ABT0E5B7</accession>
<evidence type="ECO:0000313" key="10">
    <source>
        <dbReference type="Proteomes" id="UP001165524"/>
    </source>
</evidence>
<sequence>MSVRKGSVRIIGGQHRGRRLLFTDQDGDLRPSGDRMRETLFNWLQFKLLDRRVLDLFAGSGALAAEALSRGAAHAVVVEKKRERAADLSRQLKPIFAERVFVQAADALEWLAGDIPQAPFDLVFIDPPYDLGLASPACEALEQRNLLSTEALIYVESRRHDPAPVVPASWQLLKEASGGDMRAQLFQRSAGR</sequence>
<comment type="catalytic activity">
    <reaction evidence="7 8">
        <text>guanosine(966) in 16S rRNA + S-adenosyl-L-methionine = N(2)-methylguanosine(966) in 16S rRNA + S-adenosyl-L-homocysteine + H(+)</text>
        <dbReference type="Rhea" id="RHEA:23548"/>
        <dbReference type="Rhea" id="RHEA-COMP:10211"/>
        <dbReference type="Rhea" id="RHEA-COMP:10212"/>
        <dbReference type="ChEBI" id="CHEBI:15378"/>
        <dbReference type="ChEBI" id="CHEBI:57856"/>
        <dbReference type="ChEBI" id="CHEBI:59789"/>
        <dbReference type="ChEBI" id="CHEBI:74269"/>
        <dbReference type="ChEBI" id="CHEBI:74481"/>
        <dbReference type="EC" id="2.1.1.171"/>
    </reaction>
</comment>
<keyword evidence="10" id="KW-1185">Reference proteome</keyword>
<dbReference type="PIRSF" id="PIRSF004553">
    <property type="entry name" value="CHP00095"/>
    <property type="match status" value="1"/>
</dbReference>
<dbReference type="PANTHER" id="PTHR43542:SF1">
    <property type="entry name" value="METHYLTRANSFERASE"/>
    <property type="match status" value="1"/>
</dbReference>
<proteinExistence type="inferred from homology"/>
<name>A0ABT0E5B7_9GAMM</name>
<evidence type="ECO:0000256" key="6">
    <source>
        <dbReference type="ARBA" id="ARBA00022679"/>
    </source>
</evidence>
<keyword evidence="8" id="KW-0698">rRNA processing</keyword>
<evidence type="ECO:0000313" key="9">
    <source>
        <dbReference type="EMBL" id="MCK0537023.1"/>
    </source>
</evidence>
<evidence type="ECO:0000256" key="4">
    <source>
        <dbReference type="ARBA" id="ARBA00013682"/>
    </source>
</evidence>
<protein>
    <recommendedName>
        <fullName evidence="4 8">Ribosomal RNA small subunit methyltransferase D</fullName>
        <ecNumber evidence="3 8">2.1.1.171</ecNumber>
    </recommendedName>
</protein>
<dbReference type="PANTHER" id="PTHR43542">
    <property type="entry name" value="METHYLTRANSFERASE"/>
    <property type="match status" value="1"/>
</dbReference>
<dbReference type="Pfam" id="PF03602">
    <property type="entry name" value="Cons_hypoth95"/>
    <property type="match status" value="1"/>
</dbReference>
<evidence type="ECO:0000256" key="7">
    <source>
        <dbReference type="ARBA" id="ARBA00048326"/>
    </source>
</evidence>
<comment type="caution">
    <text evidence="9">The sequence shown here is derived from an EMBL/GenBank/DDBJ whole genome shotgun (WGS) entry which is preliminary data.</text>
</comment>
<organism evidence="9 10">
    <name type="scientific">Alcanivorax quisquiliarum</name>
    <dbReference type="NCBI Taxonomy" id="2933565"/>
    <lineage>
        <taxon>Bacteria</taxon>
        <taxon>Pseudomonadati</taxon>
        <taxon>Pseudomonadota</taxon>
        <taxon>Gammaproteobacteria</taxon>
        <taxon>Oceanospirillales</taxon>
        <taxon>Alcanivoracaceae</taxon>
        <taxon>Alcanivorax</taxon>
    </lineage>
</organism>
<dbReference type="InterPro" id="IPR029063">
    <property type="entry name" value="SAM-dependent_MTases_sf"/>
</dbReference>
<dbReference type="EC" id="2.1.1.171" evidence="3 8"/>
<dbReference type="PROSITE" id="PS00092">
    <property type="entry name" value="N6_MTASE"/>
    <property type="match status" value="1"/>
</dbReference>